<evidence type="ECO:0000313" key="1">
    <source>
        <dbReference type="EMBL" id="QQV92063.1"/>
    </source>
</evidence>
<dbReference type="Proteomes" id="UP000596381">
    <property type="component" value="Segment"/>
</dbReference>
<protein>
    <submittedName>
        <fullName evidence="1">Uncharacterized protein</fullName>
    </submittedName>
</protein>
<evidence type="ECO:0000313" key="2">
    <source>
        <dbReference type="Proteomes" id="UP000596381"/>
    </source>
</evidence>
<organism evidence="1 2">
    <name type="scientific">Klebsiella phage vB_KpM_FBKp24</name>
    <dbReference type="NCBI Taxonomy" id="2801834"/>
    <lineage>
        <taxon>Viruses</taxon>
        <taxon>Duplodnaviria</taxon>
        <taxon>Heunggongvirae</taxon>
        <taxon>Uroviricota</taxon>
        <taxon>Caudoviricetes</taxon>
        <taxon>Chimalliviridae</taxon>
        <taxon>Maaswegvirus</taxon>
        <taxon>Maaswegvirus Kp24</taxon>
    </lineage>
</organism>
<dbReference type="InterPro" id="IPR024413">
    <property type="entry name" value="Phage_phiKZ_Orf92_int-head"/>
</dbReference>
<dbReference type="EMBL" id="MW394391">
    <property type="protein sequence ID" value="QQV92063.1"/>
    <property type="molecule type" value="Genomic_DNA"/>
</dbReference>
<reference evidence="1 2" key="1">
    <citation type="submission" date="2020-12" db="EMBL/GenBank/DDBJ databases">
        <title>Genomic characterization of four novel bacteriophages infecting Klebsiella pneumoniae.</title>
        <authorList>
            <person name="Estrada Bonilla B."/>
            <person name="Costa A.R."/>
            <person name="van Rossum T."/>
            <person name="Hagedoorn S."/>
            <person name="Wallinga H."/>
            <person name="Xiao M."/>
            <person name="Song W."/>
            <person name="Haas P.-J."/>
            <person name="Nobrega F.L."/>
            <person name="Brouns S.J.J."/>
        </authorList>
    </citation>
    <scope>NUCLEOTIDE SEQUENCE [LARGE SCALE GENOMIC DNA]</scope>
</reference>
<proteinExistence type="predicted"/>
<dbReference type="Pfam" id="PF12699">
    <property type="entry name" value="phiKZ_IP"/>
    <property type="match status" value="1"/>
</dbReference>
<accession>A0A7U0GBE0</accession>
<keyword evidence="2" id="KW-1185">Reference proteome</keyword>
<sequence>MPIEYNTPSLEEEIDATRDMVNARRDIQEIDNEYDELRDREKMGQSFIDEKEQEGKLHILPEEITAEELEIILSFTESLAEGTGAQYSTVMPSSESMITATPALESLKELLGELLKGAAGLLEKLWEKINDYWTYFKIRVRGLLNVSRTIRRLAEEKIGTTKAQRKLTLKSGRFIQHLCYNGKHATDFNTLKMFYGQFQQEGLGILNGWCVDVAKEGSAAVEHLTQGTDKDILTLLDAQNTRALDLWKKTASAYKEPYPLLGGVSLLKEGEVGVSSSAREKARDLQRVKLSLIPDDRLATVTEVKFSVLRPNEIIEIQDSIIDTGNRLLSFLEDQPFSALEKQCRHFVRQAQSDLANSPETSQGNISALIDYPAAYSKWARSPAIEVSGLLLEVSRTLQTLSKESLVEA</sequence>
<name>A0A7U0GBE0_9CAUD</name>
<gene>
    <name evidence="1" type="ORF">vBKpMFBKp24_012</name>
</gene>